<dbReference type="EnsemblPlants" id="AET3Gv20467000.1">
    <property type="protein sequence ID" value="AET3Gv20467000.1"/>
    <property type="gene ID" value="AET3Gv20467000"/>
</dbReference>
<proteinExistence type="predicted"/>
<evidence type="ECO:0000313" key="3">
    <source>
        <dbReference type="Proteomes" id="UP000015105"/>
    </source>
</evidence>
<dbReference type="Proteomes" id="UP000015105">
    <property type="component" value="Chromosome 3D"/>
</dbReference>
<dbReference type="Pfam" id="PF26138">
    <property type="entry name" value="DUF8040"/>
    <property type="match status" value="1"/>
</dbReference>
<accession>A0A453EUM4</accession>
<keyword evidence="3" id="KW-1185">Reference proteome</keyword>
<organism evidence="2 3">
    <name type="scientific">Aegilops tauschii subsp. strangulata</name>
    <name type="common">Goatgrass</name>
    <dbReference type="NCBI Taxonomy" id="200361"/>
    <lineage>
        <taxon>Eukaryota</taxon>
        <taxon>Viridiplantae</taxon>
        <taxon>Streptophyta</taxon>
        <taxon>Embryophyta</taxon>
        <taxon>Tracheophyta</taxon>
        <taxon>Spermatophyta</taxon>
        <taxon>Magnoliopsida</taxon>
        <taxon>Liliopsida</taxon>
        <taxon>Poales</taxon>
        <taxon>Poaceae</taxon>
        <taxon>BOP clade</taxon>
        <taxon>Pooideae</taxon>
        <taxon>Triticodae</taxon>
        <taxon>Triticeae</taxon>
        <taxon>Triticinae</taxon>
        <taxon>Aegilops</taxon>
    </lineage>
</organism>
<dbReference type="InterPro" id="IPR058353">
    <property type="entry name" value="DUF8040"/>
</dbReference>
<reference evidence="3" key="2">
    <citation type="journal article" date="2017" name="Nat. Plants">
        <title>The Aegilops tauschii genome reveals multiple impacts of transposons.</title>
        <authorList>
            <person name="Zhao G."/>
            <person name="Zou C."/>
            <person name="Li K."/>
            <person name="Wang K."/>
            <person name="Li T."/>
            <person name="Gao L."/>
            <person name="Zhang X."/>
            <person name="Wang H."/>
            <person name="Yang Z."/>
            <person name="Liu X."/>
            <person name="Jiang W."/>
            <person name="Mao L."/>
            <person name="Kong X."/>
            <person name="Jiao Y."/>
            <person name="Jia J."/>
        </authorList>
    </citation>
    <scope>NUCLEOTIDE SEQUENCE [LARGE SCALE GENOMIC DNA]</scope>
    <source>
        <strain evidence="3">cv. AL8/78</strain>
    </source>
</reference>
<feature type="domain" description="DUF8040" evidence="1">
    <location>
        <begin position="2"/>
        <end position="44"/>
    </location>
</feature>
<name>A0A453EUM4_AEGTS</name>
<evidence type="ECO:0000313" key="2">
    <source>
        <dbReference type="EnsemblPlants" id="AET3Gv20467000.1"/>
    </source>
</evidence>
<protein>
    <recommendedName>
        <fullName evidence="1">DUF8040 domain-containing protein</fullName>
    </recommendedName>
</protein>
<reference evidence="3" key="1">
    <citation type="journal article" date="2014" name="Science">
        <title>Ancient hybridizations among the ancestral genomes of bread wheat.</title>
        <authorList>
            <consortium name="International Wheat Genome Sequencing Consortium,"/>
            <person name="Marcussen T."/>
            <person name="Sandve S.R."/>
            <person name="Heier L."/>
            <person name="Spannagl M."/>
            <person name="Pfeifer M."/>
            <person name="Jakobsen K.S."/>
            <person name="Wulff B.B."/>
            <person name="Steuernagel B."/>
            <person name="Mayer K.F."/>
            <person name="Olsen O.A."/>
        </authorList>
    </citation>
    <scope>NUCLEOTIDE SEQUENCE [LARGE SCALE GENOMIC DNA]</scope>
    <source>
        <strain evidence="3">cv. AL8/78</strain>
    </source>
</reference>
<dbReference type="AlphaFoldDB" id="A0A453EUM4"/>
<reference evidence="2" key="3">
    <citation type="journal article" date="2017" name="Nature">
        <title>Genome sequence of the progenitor of the wheat D genome Aegilops tauschii.</title>
        <authorList>
            <person name="Luo M.C."/>
            <person name="Gu Y.Q."/>
            <person name="Puiu D."/>
            <person name="Wang H."/>
            <person name="Twardziok S.O."/>
            <person name="Deal K.R."/>
            <person name="Huo N."/>
            <person name="Zhu T."/>
            <person name="Wang L."/>
            <person name="Wang Y."/>
            <person name="McGuire P.E."/>
            <person name="Liu S."/>
            <person name="Long H."/>
            <person name="Ramasamy R.K."/>
            <person name="Rodriguez J.C."/>
            <person name="Van S.L."/>
            <person name="Yuan L."/>
            <person name="Wang Z."/>
            <person name="Xia Z."/>
            <person name="Xiao L."/>
            <person name="Anderson O.D."/>
            <person name="Ouyang S."/>
            <person name="Liang Y."/>
            <person name="Zimin A.V."/>
            <person name="Pertea G."/>
            <person name="Qi P."/>
            <person name="Bennetzen J.L."/>
            <person name="Dai X."/>
            <person name="Dawson M.W."/>
            <person name="Muller H.G."/>
            <person name="Kugler K."/>
            <person name="Rivarola-Duarte L."/>
            <person name="Spannagl M."/>
            <person name="Mayer K.F.X."/>
            <person name="Lu F.H."/>
            <person name="Bevan M.W."/>
            <person name="Leroy P."/>
            <person name="Li P."/>
            <person name="You F.M."/>
            <person name="Sun Q."/>
            <person name="Liu Z."/>
            <person name="Lyons E."/>
            <person name="Wicker T."/>
            <person name="Salzberg S.L."/>
            <person name="Devos K.M."/>
            <person name="Dvorak J."/>
        </authorList>
    </citation>
    <scope>NUCLEOTIDE SEQUENCE [LARGE SCALE GENOMIC DNA]</scope>
    <source>
        <strain evidence="2">cv. AL8/78</strain>
    </source>
</reference>
<dbReference type="Gramene" id="AET3Gv20467000.1">
    <property type="protein sequence ID" value="AET3Gv20467000.1"/>
    <property type="gene ID" value="AET3Gv20467000"/>
</dbReference>
<evidence type="ECO:0000259" key="1">
    <source>
        <dbReference type="Pfam" id="PF26138"/>
    </source>
</evidence>
<reference evidence="2" key="5">
    <citation type="journal article" date="2021" name="G3 (Bethesda)">
        <title>Aegilops tauschii genome assembly Aet v5.0 features greater sequence contiguity and improved annotation.</title>
        <authorList>
            <person name="Wang L."/>
            <person name="Zhu T."/>
            <person name="Rodriguez J.C."/>
            <person name="Deal K.R."/>
            <person name="Dubcovsky J."/>
            <person name="McGuire P.E."/>
            <person name="Lux T."/>
            <person name="Spannagl M."/>
            <person name="Mayer K.F.X."/>
            <person name="Baldrich P."/>
            <person name="Meyers B.C."/>
            <person name="Huo N."/>
            <person name="Gu Y.Q."/>
            <person name="Zhou H."/>
            <person name="Devos K.M."/>
            <person name="Bennetzen J.L."/>
            <person name="Unver T."/>
            <person name="Budak H."/>
            <person name="Gulick P.J."/>
            <person name="Galiba G."/>
            <person name="Kalapos B."/>
            <person name="Nelson D.R."/>
            <person name="Li P."/>
            <person name="You F.M."/>
            <person name="Luo M.C."/>
            <person name="Dvorak J."/>
        </authorList>
    </citation>
    <scope>NUCLEOTIDE SEQUENCE [LARGE SCALE GENOMIC DNA]</scope>
    <source>
        <strain evidence="2">cv. AL8/78</strain>
    </source>
</reference>
<reference evidence="2" key="4">
    <citation type="submission" date="2019-03" db="UniProtKB">
        <authorList>
            <consortium name="EnsemblPlants"/>
        </authorList>
    </citation>
    <scope>IDENTIFICATION</scope>
</reference>
<sequence length="47" mass="5597">AVEEQLTMFMYMISHNASNQDLQKYFQHSAETNHRKINKIFDLIPTL</sequence>